<name>A0A0L0MYB3_TOLOC</name>
<reference evidence="2 3" key="1">
    <citation type="journal article" date="2015" name="BMC Genomics">
        <title>The genome of the truffle-parasite Tolypocladium ophioglossoides and the evolution of antifungal peptaibiotics.</title>
        <authorList>
            <person name="Quandt C.A."/>
            <person name="Bushley K.E."/>
            <person name="Spatafora J.W."/>
        </authorList>
    </citation>
    <scope>NUCLEOTIDE SEQUENCE [LARGE SCALE GENOMIC DNA]</scope>
    <source>
        <strain evidence="2 3">CBS 100239</strain>
    </source>
</reference>
<protein>
    <submittedName>
        <fullName evidence="2">Uncharacterized protein</fullName>
    </submittedName>
</protein>
<accession>A0A0L0MYB3</accession>
<evidence type="ECO:0000313" key="3">
    <source>
        <dbReference type="Proteomes" id="UP000036947"/>
    </source>
</evidence>
<dbReference type="Proteomes" id="UP000036947">
    <property type="component" value="Unassembled WGS sequence"/>
</dbReference>
<keyword evidence="3" id="KW-1185">Reference proteome</keyword>
<feature type="region of interest" description="Disordered" evidence="1">
    <location>
        <begin position="364"/>
        <end position="431"/>
    </location>
</feature>
<feature type="region of interest" description="Disordered" evidence="1">
    <location>
        <begin position="244"/>
        <end position="271"/>
    </location>
</feature>
<feature type="compositionally biased region" description="Basic residues" evidence="1">
    <location>
        <begin position="399"/>
        <end position="414"/>
    </location>
</feature>
<dbReference type="AlphaFoldDB" id="A0A0L0MYB3"/>
<evidence type="ECO:0000313" key="2">
    <source>
        <dbReference type="EMBL" id="KND86842.1"/>
    </source>
</evidence>
<sequence>MKPGEVLLTMGPQLFWASGGSRRHEYVLVATDQHNPHGKAAGAANPVAGCMGGHVVPLRSVASASADVACCCSCREPTADRGAAGGEARGALGQPSASGGIVEMRTLPPGGSRSLCYRVDLSIASPIFLCCCLRILDKVLNYANIMGISTSLGLGDNSFSHHAHAHHGHAAVVHTLVCHAAQGDMGLRAWRGTGCRRAHAVGRAARLAGGQGALSSSSSEGWRILSIAVGAVNLLAALAGSAARSLGDGGRRRGDAPGGVASGGDARAGPAANSNKAFQVAGVVEAVEDVHVGLLCLSATLIVIPSGIITTFSAALVRGFGYAPDVAQHALGRVHPGDAAGHLRHCLLVPTMVGAGLMSHGKSAAGAHLPRRPRRGAAGAHLRPTRPWPCASASPTSCTRRRSAKTGRGARRARWPSSPSAAVGCCGGRGD</sequence>
<proteinExistence type="predicted"/>
<evidence type="ECO:0000256" key="1">
    <source>
        <dbReference type="SAM" id="MobiDB-lite"/>
    </source>
</evidence>
<dbReference type="EMBL" id="LFRF01000047">
    <property type="protein sequence ID" value="KND86842.1"/>
    <property type="molecule type" value="Genomic_DNA"/>
</dbReference>
<comment type="caution">
    <text evidence="2">The sequence shown here is derived from an EMBL/GenBank/DDBJ whole genome shotgun (WGS) entry which is preliminary data.</text>
</comment>
<organism evidence="2 3">
    <name type="scientific">Tolypocladium ophioglossoides (strain CBS 100239)</name>
    <name type="common">Snaketongue truffleclub</name>
    <name type="synonym">Elaphocordyceps ophioglossoides</name>
    <dbReference type="NCBI Taxonomy" id="1163406"/>
    <lineage>
        <taxon>Eukaryota</taxon>
        <taxon>Fungi</taxon>
        <taxon>Dikarya</taxon>
        <taxon>Ascomycota</taxon>
        <taxon>Pezizomycotina</taxon>
        <taxon>Sordariomycetes</taxon>
        <taxon>Hypocreomycetidae</taxon>
        <taxon>Hypocreales</taxon>
        <taxon>Ophiocordycipitaceae</taxon>
        <taxon>Tolypocladium</taxon>
    </lineage>
</organism>
<gene>
    <name evidence="2" type="ORF">TOPH_08524</name>
</gene>